<feature type="region of interest" description="Disordered" evidence="1">
    <location>
        <begin position="121"/>
        <end position="143"/>
    </location>
</feature>
<reference evidence="2 3" key="1">
    <citation type="journal article" date="2019" name="Nat. Ecol. Evol.">
        <title>Megaphylogeny resolves global patterns of mushroom evolution.</title>
        <authorList>
            <person name="Varga T."/>
            <person name="Krizsan K."/>
            <person name="Foldi C."/>
            <person name="Dima B."/>
            <person name="Sanchez-Garcia M."/>
            <person name="Sanchez-Ramirez S."/>
            <person name="Szollosi G.J."/>
            <person name="Szarkandi J.G."/>
            <person name="Papp V."/>
            <person name="Albert L."/>
            <person name="Andreopoulos W."/>
            <person name="Angelini C."/>
            <person name="Antonin V."/>
            <person name="Barry K.W."/>
            <person name="Bougher N.L."/>
            <person name="Buchanan P."/>
            <person name="Buyck B."/>
            <person name="Bense V."/>
            <person name="Catcheside P."/>
            <person name="Chovatia M."/>
            <person name="Cooper J."/>
            <person name="Damon W."/>
            <person name="Desjardin D."/>
            <person name="Finy P."/>
            <person name="Geml J."/>
            <person name="Haridas S."/>
            <person name="Hughes K."/>
            <person name="Justo A."/>
            <person name="Karasinski D."/>
            <person name="Kautmanova I."/>
            <person name="Kiss B."/>
            <person name="Kocsube S."/>
            <person name="Kotiranta H."/>
            <person name="LaButti K.M."/>
            <person name="Lechner B.E."/>
            <person name="Liimatainen K."/>
            <person name="Lipzen A."/>
            <person name="Lukacs Z."/>
            <person name="Mihaltcheva S."/>
            <person name="Morgado L.N."/>
            <person name="Niskanen T."/>
            <person name="Noordeloos M.E."/>
            <person name="Ohm R.A."/>
            <person name="Ortiz-Santana B."/>
            <person name="Ovrebo C."/>
            <person name="Racz N."/>
            <person name="Riley R."/>
            <person name="Savchenko A."/>
            <person name="Shiryaev A."/>
            <person name="Soop K."/>
            <person name="Spirin V."/>
            <person name="Szebenyi C."/>
            <person name="Tomsovsky M."/>
            <person name="Tulloss R.E."/>
            <person name="Uehling J."/>
            <person name="Grigoriev I.V."/>
            <person name="Vagvolgyi C."/>
            <person name="Papp T."/>
            <person name="Martin F.M."/>
            <person name="Miettinen O."/>
            <person name="Hibbett D.S."/>
            <person name="Nagy L.G."/>
        </authorList>
    </citation>
    <scope>NUCLEOTIDE SEQUENCE [LARGE SCALE GENOMIC DNA]</scope>
    <source>
        <strain evidence="2 3">OMC1185</strain>
    </source>
</reference>
<accession>A0A5C3N6E4</accession>
<keyword evidence="3" id="KW-1185">Reference proteome</keyword>
<evidence type="ECO:0000313" key="2">
    <source>
        <dbReference type="EMBL" id="TFK49321.1"/>
    </source>
</evidence>
<dbReference type="EMBL" id="ML213516">
    <property type="protein sequence ID" value="TFK49321.1"/>
    <property type="molecule type" value="Genomic_DNA"/>
</dbReference>
<sequence>MAAVAIPIYPSDKASLEHISVVDITSAPNLCQFALARIRGEVQLVQVSQHLSGSAASALAVVDVNVFRHEFISIFRYSHSTSLHPADVHIIEPVAAEHVLYEEDNGTAFLAKPVIERLRRASEPRRPVPTQRTSSYKRSRYPH</sequence>
<name>A0A5C3N6E4_9AGAM</name>
<protein>
    <submittedName>
        <fullName evidence="2">Uncharacterized protein</fullName>
    </submittedName>
</protein>
<dbReference type="AlphaFoldDB" id="A0A5C3N6E4"/>
<dbReference type="Proteomes" id="UP000305948">
    <property type="component" value="Unassembled WGS sequence"/>
</dbReference>
<gene>
    <name evidence="2" type="ORF">OE88DRAFT_410565</name>
</gene>
<organism evidence="2 3">
    <name type="scientific">Heliocybe sulcata</name>
    <dbReference type="NCBI Taxonomy" id="5364"/>
    <lineage>
        <taxon>Eukaryota</taxon>
        <taxon>Fungi</taxon>
        <taxon>Dikarya</taxon>
        <taxon>Basidiomycota</taxon>
        <taxon>Agaricomycotina</taxon>
        <taxon>Agaricomycetes</taxon>
        <taxon>Gloeophyllales</taxon>
        <taxon>Gloeophyllaceae</taxon>
        <taxon>Heliocybe</taxon>
    </lineage>
</organism>
<evidence type="ECO:0000313" key="3">
    <source>
        <dbReference type="Proteomes" id="UP000305948"/>
    </source>
</evidence>
<proteinExistence type="predicted"/>
<dbReference type="OrthoDB" id="3231772at2759"/>
<evidence type="ECO:0000256" key="1">
    <source>
        <dbReference type="SAM" id="MobiDB-lite"/>
    </source>
</evidence>